<dbReference type="Proteomes" id="UP000005239">
    <property type="component" value="Unassembled WGS sequence"/>
</dbReference>
<feature type="region of interest" description="Disordered" evidence="1">
    <location>
        <begin position="505"/>
        <end position="540"/>
    </location>
</feature>
<evidence type="ECO:0000313" key="3">
    <source>
        <dbReference type="Proteomes" id="UP000005239"/>
    </source>
</evidence>
<reference evidence="2" key="2">
    <citation type="submission" date="2022-06" db="UniProtKB">
        <authorList>
            <consortium name="EnsemblMetazoa"/>
        </authorList>
    </citation>
    <scope>IDENTIFICATION</scope>
    <source>
        <strain evidence="2">PS312</strain>
    </source>
</reference>
<feature type="region of interest" description="Disordered" evidence="1">
    <location>
        <begin position="710"/>
        <end position="748"/>
    </location>
</feature>
<feature type="compositionally biased region" description="Low complexity" evidence="1">
    <location>
        <begin position="283"/>
        <end position="324"/>
    </location>
</feature>
<accession>A0A2A6B3Y3</accession>
<organism evidence="2 3">
    <name type="scientific">Pristionchus pacificus</name>
    <name type="common">Parasitic nematode worm</name>
    <dbReference type="NCBI Taxonomy" id="54126"/>
    <lineage>
        <taxon>Eukaryota</taxon>
        <taxon>Metazoa</taxon>
        <taxon>Ecdysozoa</taxon>
        <taxon>Nematoda</taxon>
        <taxon>Chromadorea</taxon>
        <taxon>Rhabditida</taxon>
        <taxon>Rhabditina</taxon>
        <taxon>Diplogasteromorpha</taxon>
        <taxon>Diplogasteroidea</taxon>
        <taxon>Neodiplogasteridae</taxon>
        <taxon>Pristionchus</taxon>
    </lineage>
</organism>
<feature type="compositionally biased region" description="Low complexity" evidence="1">
    <location>
        <begin position="151"/>
        <end position="170"/>
    </location>
</feature>
<feature type="compositionally biased region" description="Low complexity" evidence="1">
    <location>
        <begin position="229"/>
        <end position="249"/>
    </location>
</feature>
<evidence type="ECO:0000313" key="2">
    <source>
        <dbReference type="EnsemblMetazoa" id="PPA10102.1"/>
    </source>
</evidence>
<feature type="compositionally biased region" description="Low complexity" evidence="1">
    <location>
        <begin position="120"/>
        <end position="140"/>
    </location>
</feature>
<feature type="compositionally biased region" description="Low complexity" evidence="1">
    <location>
        <begin position="425"/>
        <end position="437"/>
    </location>
</feature>
<reference evidence="3" key="1">
    <citation type="journal article" date="2008" name="Nat. Genet.">
        <title>The Pristionchus pacificus genome provides a unique perspective on nematode lifestyle and parasitism.</title>
        <authorList>
            <person name="Dieterich C."/>
            <person name="Clifton S.W."/>
            <person name="Schuster L.N."/>
            <person name="Chinwalla A."/>
            <person name="Delehaunty K."/>
            <person name="Dinkelacker I."/>
            <person name="Fulton L."/>
            <person name="Fulton R."/>
            <person name="Godfrey J."/>
            <person name="Minx P."/>
            <person name="Mitreva M."/>
            <person name="Roeseler W."/>
            <person name="Tian H."/>
            <person name="Witte H."/>
            <person name="Yang S.P."/>
            <person name="Wilson R.K."/>
            <person name="Sommer R.J."/>
        </authorList>
    </citation>
    <scope>NUCLEOTIDE SEQUENCE [LARGE SCALE GENOMIC DNA]</scope>
    <source>
        <strain evidence="3">PS312</strain>
    </source>
</reference>
<feature type="compositionally biased region" description="Pro residues" evidence="1">
    <location>
        <begin position="714"/>
        <end position="738"/>
    </location>
</feature>
<name>A0A2A6B3Y3_PRIPA</name>
<sequence length="854" mass="88452">MLVREAWKDCFKIACMLSSLMWTMKVLQMSPRKPKAAAVELPQTRSKSRSGTAKLSSGLEQKSTAATPSPKRGRKPTATPAATALPTSSKRGRKQQAPTTPAAASTSPSPKRGRKSKHSATPTATGAVAATTPAAAAAATFPSPKRGRKQTPAAPALSSASTAPVPATSSKRGRKPKAPAATEEGVVAPTPDGSLPSLSKRQRKLTEKAAAEAAASSPTVPPKRQRKQAPAQSEAAATTPAAALPTNTPTRERKPKATAAEAPAPATAVGPSPKRGRKPKAPAPSAAASAASSAADAATAAAAAAAAARAAVAAAAAALAAAPPTTHSTRPGEARRVSPATAASRALTLAMFEESQALNRAAIAAYNAAHPAPPPAPPAPVTLRPSPLIPQPRPPFSPLTLKNGRRQDVPATISTRNVAPPIPRPSTHAAASAPPSTAPHAVILNPRPLSLFPPRSQTSAAVVGATSTSDVRASATAFNPTPTVAPAASAPTIRPYRYIPFSSTTSASSAGAVGSPGTVDASDPARSPTAPPSAPTAAAVVPLSATSDRAPVPAPVVAPPPPPPVAVVPPLAAAAAAAAAAPLLAAAPPAARRPLPNDPRDPEGRVVNFPAGWRQAEPDLLQWEHRPINPPQRGDYRLIPIDEDSLGLKPVQRLAAFKRATTHCHEREKRDGGTEDRNDRLCRGFGCLDHGINPEMVDLVYSARRIPLAREPSPHPSSPPSIPVSPSNNAPPPPPPGPSNNAPNPGVWIMVSDRDDQRAAKEFVRKQGIRNVKFLSAVVISRAEQLVVVDALKEQEQSKSRLRNTGHRLFISRALSPVREEHRKKFGKELRGAKRLIGVHIERCEPIIKKMRNE</sequence>
<protein>
    <submittedName>
        <fullName evidence="2">Uncharacterized protein</fullName>
    </submittedName>
</protein>
<proteinExistence type="predicted"/>
<feature type="compositionally biased region" description="Low complexity" evidence="1">
    <location>
        <begin position="97"/>
        <end position="110"/>
    </location>
</feature>
<gene>
    <name evidence="2" type="primary">WBGene00099656</name>
</gene>
<feature type="compositionally biased region" description="Low complexity" evidence="1">
    <location>
        <begin position="257"/>
        <end position="268"/>
    </location>
</feature>
<dbReference type="AlphaFoldDB" id="A0A2A6B3Y3"/>
<dbReference type="EnsemblMetazoa" id="PPA10102.1">
    <property type="protein sequence ID" value="PPA10102.1"/>
    <property type="gene ID" value="WBGene00099656"/>
</dbReference>
<feature type="compositionally biased region" description="Polar residues" evidence="1">
    <location>
        <begin position="43"/>
        <end position="67"/>
    </location>
</feature>
<evidence type="ECO:0000256" key="1">
    <source>
        <dbReference type="SAM" id="MobiDB-lite"/>
    </source>
</evidence>
<feature type="region of interest" description="Disordered" evidence="1">
    <location>
        <begin position="37"/>
        <end position="342"/>
    </location>
</feature>
<feature type="compositionally biased region" description="Low complexity" evidence="1">
    <location>
        <begin position="76"/>
        <end position="87"/>
    </location>
</feature>
<keyword evidence="3" id="KW-1185">Reference proteome</keyword>
<feature type="compositionally biased region" description="Low complexity" evidence="1">
    <location>
        <begin position="505"/>
        <end position="528"/>
    </location>
</feature>
<feature type="region of interest" description="Disordered" evidence="1">
    <location>
        <begin position="415"/>
        <end position="437"/>
    </location>
</feature>
<accession>A0A8R1YAJ7</accession>